<feature type="compositionally biased region" description="Polar residues" evidence="2">
    <location>
        <begin position="10"/>
        <end position="25"/>
    </location>
</feature>
<feature type="domain" description="N-acetyltransferase" evidence="4">
    <location>
        <begin position="328"/>
        <end position="478"/>
    </location>
</feature>
<evidence type="ECO:0000259" key="3">
    <source>
        <dbReference type="PROSITE" id="PS50118"/>
    </source>
</evidence>
<dbReference type="InterPro" id="IPR012337">
    <property type="entry name" value="RNaseH-like_sf"/>
</dbReference>
<evidence type="ECO:0000313" key="8">
    <source>
        <dbReference type="WBParaSite" id="SRAE_2000281100.1"/>
    </source>
</evidence>
<dbReference type="RefSeq" id="XP_024507353.1">
    <property type="nucleotide sequence ID" value="XM_024653925.1"/>
</dbReference>
<gene>
    <name evidence="6 8 9" type="ORF">SRAE_2000281100</name>
</gene>
<keyword evidence="6" id="KW-0012">Acyltransferase</keyword>
<name>A0A090LJ34_STRRB</name>
<keyword evidence="1" id="KW-0539">Nucleus</keyword>
<feature type="region of interest" description="Disordered" evidence="2">
    <location>
        <begin position="1"/>
        <end position="25"/>
    </location>
</feature>
<dbReference type="GO" id="GO:1905502">
    <property type="term" value="F:acetyl-CoA binding"/>
    <property type="evidence" value="ECO:0007669"/>
    <property type="project" value="TreeGrafter"/>
</dbReference>
<dbReference type="InterPro" id="IPR009071">
    <property type="entry name" value="HMG_box_dom"/>
</dbReference>
<dbReference type="InterPro" id="IPR039840">
    <property type="entry name" value="NAA80"/>
</dbReference>
<dbReference type="STRING" id="34506.A0A090LJ34"/>
<dbReference type="GO" id="GO:0005634">
    <property type="term" value="C:nucleus"/>
    <property type="evidence" value="ECO:0007669"/>
    <property type="project" value="UniProtKB-UniRule"/>
</dbReference>
<keyword evidence="7" id="KW-1185">Reference proteome</keyword>
<dbReference type="PANTHER" id="PTHR13538:SF4">
    <property type="entry name" value="N-ALPHA-ACETYLTRANSFERASE 80"/>
    <property type="match status" value="1"/>
</dbReference>
<dbReference type="OrthoDB" id="329272at2759"/>
<feature type="region of interest" description="Disordered" evidence="2">
    <location>
        <begin position="809"/>
        <end position="834"/>
    </location>
</feature>
<feature type="compositionally biased region" description="Low complexity" evidence="2">
    <location>
        <begin position="814"/>
        <end position="834"/>
    </location>
</feature>
<dbReference type="WBParaSite" id="SRAE_2000281100.1">
    <property type="protein sequence ID" value="SRAE_2000281100.1"/>
    <property type="gene ID" value="WBGene00263025"/>
</dbReference>
<feature type="region of interest" description="Disordered" evidence="2">
    <location>
        <begin position="885"/>
        <end position="927"/>
    </location>
</feature>
<dbReference type="InterPro" id="IPR036910">
    <property type="entry name" value="HMG_box_dom_sf"/>
</dbReference>
<accession>A0A090LJ34</accession>
<reference evidence="6 7" key="1">
    <citation type="submission" date="2014-09" db="EMBL/GenBank/DDBJ databases">
        <authorList>
            <person name="Martin A.A."/>
        </authorList>
    </citation>
    <scope>NUCLEOTIDE SEQUENCE</scope>
    <source>
        <strain evidence="7">ED321</strain>
        <strain evidence="6">ED321 Heterogonic</strain>
    </source>
</reference>
<keyword evidence="6" id="KW-0808">Transferase</keyword>
<evidence type="ECO:0000313" key="6">
    <source>
        <dbReference type="EMBL" id="CEF68153.1"/>
    </source>
</evidence>
<dbReference type="Gene3D" id="1.10.30.10">
    <property type="entry name" value="High mobility group box domain"/>
    <property type="match status" value="1"/>
</dbReference>
<dbReference type="Pfam" id="PF00583">
    <property type="entry name" value="Acetyltransf_1"/>
    <property type="match status" value="1"/>
</dbReference>
<reference evidence="8" key="2">
    <citation type="submission" date="2020-12" db="UniProtKB">
        <authorList>
            <consortium name="WormBaseParasite"/>
        </authorList>
    </citation>
    <scope>IDENTIFICATION</scope>
</reference>
<organism evidence="6">
    <name type="scientific">Strongyloides ratti</name>
    <name type="common">Parasitic roundworm</name>
    <dbReference type="NCBI Taxonomy" id="34506"/>
    <lineage>
        <taxon>Eukaryota</taxon>
        <taxon>Metazoa</taxon>
        <taxon>Ecdysozoa</taxon>
        <taxon>Nematoda</taxon>
        <taxon>Chromadorea</taxon>
        <taxon>Rhabditida</taxon>
        <taxon>Tylenchina</taxon>
        <taxon>Panagrolaimomorpha</taxon>
        <taxon>Strongyloidoidea</taxon>
        <taxon>Strongyloididae</taxon>
        <taxon>Strongyloides</taxon>
    </lineage>
</organism>
<evidence type="ECO:0000313" key="9">
    <source>
        <dbReference type="WormBase" id="SRAE_2000281100"/>
    </source>
</evidence>
<sequence>MTAVGDITTHDSGLSSPTINSPVISGSETPLYDQCENSNMSFSEANESLEEQFEKCLVEFCGPNNEFVKKPMNPYMFFSRAERKNISKSHPELKVNEVSREMGERWKKLTEKEKQPYVQMAKRQLEEHKKFFKENPDRQYLPAKKKPVTASKTLVNTTSITTTTTNNLTNTPRSQDSALLSAIQRPSTVLSNKNILSSTPMSATTQRVNGTLSSYQTSNQPSNVVYYLPTKSVHSSRPESYQISQTNGVSNQYYTTQTQNTHPLRIGGGGPQNTTSNYGSPVYTGIRQPAAQKTAPELLDLYYTSLTAPLFPHYLEHPTNPLGLVEMYKLVPLATCPHLAKEVTSLLNSEWPRSEAVRQRSIDKSCNMEPPMSLVLFKIEANDYHEVIGYAKLCTIPMDDESACWVESVIIKPTLRGKKLGILLMKEVEKIAIQFNYDIMYLSTHDKKKFYEKCGFEECPPVKNVGANSELFKKFNLDTSFIAKKEETSVLQNNSTKISFQEKNCAIVGNNIPVPPSLPPLSLLTSSQTPLSSTDNEATKKNIIVMKSDSLGLTRIINDTHRICNYCGIEYKLSTSSYTIFKHCAKHAPFHSILIRHLGPNSFQNYLSMVPPDYVDPPPIDPLFSTKFSKKNGFVNSDGKKEPSPGLLDSKSLCDILKFGDGKQSEREVTPTLTNLSDLFNTLDEVSKANKIDNKGGSLKMGDLQANDKNKEDSDFVADDPLHDPMIEEIMLNAEQLPSGFRKRLKTDNLKLTKLVSVKHRICLACNRRFMSSCGVTSLYKHCAKHPEFREILRKNLTPSALENALRGAKLLPNNTNTSNNSKKNVSIQNGGNSPNNSFGNLSVDNLFSSLFTSTSNNVNQDMESIKNNDSSFFDLLRSNLSSTQQIDDNDVVPRPCKRPRSTEGYRASSPETMLQEDPPKEKTPENDELNSICIQFLETGNVPFECFDSSNFQNLLKHGRDSQDIPHINSDLLYKVKNQEFIKEISNKINWSENSSKVSLSVDEIILNSQETVAPVVVHYMDNEYKTNSITVGFVVVKDNGNRKAIDIISQDIEKILKKYNVEKGDIVGILSDKSPTSLQLIENWNLPGITCLKKEIEDIIDFNNESTSKILKNLFIKAVTLFSIYNAIFPTFLVTGNFFKLPEERVFTFSSHWTYTCYIFLKSMDKIDDINEFASRYCHSLLLTSEEIVSLKLINNIIKIFANTCTRYFSEGRGLYYYIPIVQDLYDDINKLDLNDSSSLIKIDWSFETIKNVLESPSCTYLWFGVPDENMNTGITEENCKTIVKDFYDLIKNKLSVLKEKVYKDDILLKALYLNSIEVFRIKYGKEIFWNDLGNSLDPETETVPENPSRVSFGQSSKTKGQKYNIFVTENESYTVEEFWKLHKFSFKKLHEYVKIIFCIPSYGLPLGKYKDILIGNGNKYLNENYSTILAYKISRISN</sequence>
<dbReference type="Gene3D" id="3.40.630.30">
    <property type="match status" value="1"/>
</dbReference>
<dbReference type="SMART" id="SM00398">
    <property type="entry name" value="HMG"/>
    <property type="match status" value="1"/>
</dbReference>
<protein>
    <submittedName>
        <fullName evidence="6">GNAT domain and High mobility group box domain and Ribonuclease H-like domain and Acyl-CoA N-acyltransferase domain-containing protein</fullName>
    </submittedName>
</protein>
<keyword evidence="1" id="KW-0238">DNA-binding</keyword>
<evidence type="ECO:0000259" key="4">
    <source>
        <dbReference type="PROSITE" id="PS51186"/>
    </source>
</evidence>
<dbReference type="InterPro" id="IPR016181">
    <property type="entry name" value="Acyl_CoA_acyltransferase"/>
</dbReference>
<evidence type="ECO:0000259" key="5">
    <source>
        <dbReference type="PROSITE" id="PS51782"/>
    </source>
</evidence>
<evidence type="ECO:0000313" key="7">
    <source>
        <dbReference type="Proteomes" id="UP000035682"/>
    </source>
</evidence>
<dbReference type="GO" id="GO:0003677">
    <property type="term" value="F:DNA binding"/>
    <property type="evidence" value="ECO:0007669"/>
    <property type="project" value="UniProtKB-UniRule"/>
</dbReference>
<dbReference type="GeneID" id="36380518"/>
<dbReference type="SUPFAM" id="SSF55729">
    <property type="entry name" value="Acyl-CoA N-acyltransferases (Nat)"/>
    <property type="match status" value="1"/>
</dbReference>
<evidence type="ECO:0000256" key="1">
    <source>
        <dbReference type="PROSITE-ProRule" id="PRU00267"/>
    </source>
</evidence>
<feature type="domain" description="LysM" evidence="5">
    <location>
        <begin position="1059"/>
        <end position="1104"/>
    </location>
</feature>
<proteinExistence type="predicted"/>
<dbReference type="InterPro" id="IPR018392">
    <property type="entry name" value="LysM"/>
</dbReference>
<dbReference type="CDD" id="cd04301">
    <property type="entry name" value="NAT_SF"/>
    <property type="match status" value="1"/>
</dbReference>
<dbReference type="PROSITE" id="PS51782">
    <property type="entry name" value="LYSM"/>
    <property type="match status" value="1"/>
</dbReference>
<dbReference type="WormBase" id="SRAE_2000281100">
    <property type="protein sequence ID" value="SRP07414"/>
    <property type="gene ID" value="WBGene00263025"/>
</dbReference>
<dbReference type="PANTHER" id="PTHR13538">
    <property type="entry name" value="N-ACETYLTRANSFERASE 6"/>
    <property type="match status" value="1"/>
</dbReference>
<dbReference type="InterPro" id="IPR000182">
    <property type="entry name" value="GNAT_dom"/>
</dbReference>
<dbReference type="SUPFAM" id="SSF47095">
    <property type="entry name" value="HMG-box"/>
    <property type="match status" value="1"/>
</dbReference>
<dbReference type="SUPFAM" id="SSF53098">
    <property type="entry name" value="Ribonuclease H-like"/>
    <property type="match status" value="1"/>
</dbReference>
<dbReference type="Proteomes" id="UP000035682">
    <property type="component" value="Unplaced"/>
</dbReference>
<feature type="DNA-binding region" description="HMG box" evidence="1">
    <location>
        <begin position="68"/>
        <end position="136"/>
    </location>
</feature>
<dbReference type="Pfam" id="PF00505">
    <property type="entry name" value="HMG_box"/>
    <property type="match status" value="1"/>
</dbReference>
<dbReference type="PROSITE" id="PS50118">
    <property type="entry name" value="HMG_BOX_2"/>
    <property type="match status" value="1"/>
</dbReference>
<dbReference type="CTD" id="36380518"/>
<feature type="domain" description="HMG box" evidence="3">
    <location>
        <begin position="68"/>
        <end position="136"/>
    </location>
</feature>
<dbReference type="GO" id="GO:0005737">
    <property type="term" value="C:cytoplasm"/>
    <property type="evidence" value="ECO:0007669"/>
    <property type="project" value="TreeGrafter"/>
</dbReference>
<dbReference type="PROSITE" id="PS51186">
    <property type="entry name" value="GNAT"/>
    <property type="match status" value="1"/>
</dbReference>
<dbReference type="GO" id="GO:0008080">
    <property type="term" value="F:N-acetyltransferase activity"/>
    <property type="evidence" value="ECO:0007669"/>
    <property type="project" value="InterPro"/>
</dbReference>
<evidence type="ECO:0000256" key="2">
    <source>
        <dbReference type="SAM" id="MobiDB-lite"/>
    </source>
</evidence>
<dbReference type="EMBL" id="LN609529">
    <property type="protein sequence ID" value="CEF68153.1"/>
    <property type="molecule type" value="Genomic_DNA"/>
</dbReference>